<dbReference type="InterPro" id="IPR031807">
    <property type="entry name" value="HicB-like"/>
</dbReference>
<feature type="domain" description="HicB-like antitoxin of toxin-antitoxin system" evidence="2">
    <location>
        <begin position="16"/>
        <end position="75"/>
    </location>
</feature>
<dbReference type="PANTHER" id="PTHR34504">
    <property type="entry name" value="ANTITOXIN HICB"/>
    <property type="match status" value="1"/>
</dbReference>
<keyword evidence="1" id="KW-0175">Coiled coil</keyword>
<name>A0A545TT04_9PROT</name>
<feature type="coiled-coil region" evidence="1">
    <location>
        <begin position="78"/>
        <end position="126"/>
    </location>
</feature>
<dbReference type="RefSeq" id="WP_142896061.1">
    <property type="nucleotide sequence ID" value="NZ_ML660054.1"/>
</dbReference>
<evidence type="ECO:0000313" key="4">
    <source>
        <dbReference type="Proteomes" id="UP000315252"/>
    </source>
</evidence>
<proteinExistence type="predicted"/>
<dbReference type="InterPro" id="IPR035069">
    <property type="entry name" value="TTHA1013/TTHA0281-like"/>
</dbReference>
<dbReference type="Pfam" id="PF15919">
    <property type="entry name" value="HicB_lk_antitox"/>
    <property type="match status" value="1"/>
</dbReference>
<dbReference type="EMBL" id="VHSH01000003">
    <property type="protein sequence ID" value="TQV80348.1"/>
    <property type="molecule type" value="Genomic_DNA"/>
</dbReference>
<reference evidence="3 4" key="1">
    <citation type="submission" date="2019-06" db="EMBL/GenBank/DDBJ databases">
        <title>Whole genome sequence for Rhodospirillaceae sp. R148.</title>
        <authorList>
            <person name="Wang G."/>
        </authorList>
    </citation>
    <scope>NUCLEOTIDE SEQUENCE [LARGE SCALE GENOMIC DNA]</scope>
    <source>
        <strain evidence="3 4">R148</strain>
    </source>
</reference>
<protein>
    <submittedName>
        <fullName evidence="3">Type II toxin-antitoxin system HicB family antitoxin</fullName>
    </submittedName>
</protein>
<dbReference type="SUPFAM" id="SSF143100">
    <property type="entry name" value="TTHA1013/TTHA0281-like"/>
    <property type="match status" value="1"/>
</dbReference>
<dbReference type="PANTHER" id="PTHR34504:SF2">
    <property type="entry name" value="UPF0150 PROTEIN SSL0259"/>
    <property type="match status" value="1"/>
</dbReference>
<sequence length="146" mass="16462">MSDHHEYLIVVAPLSEEDGGGFLAHVPDLPGCMGDGDTPQAAVQDASNAIIEWIDGYTEMGREIPAPGTAEQEARSRRDAEINLLADLRDRLREVEKDFESLDSRVEVIERTVQYLSEVVDNAEEQERFEVITKMTRAQQRELFSQ</sequence>
<accession>A0A545TT04</accession>
<dbReference type="Gene3D" id="3.30.160.250">
    <property type="match status" value="1"/>
</dbReference>
<dbReference type="Proteomes" id="UP000315252">
    <property type="component" value="Unassembled WGS sequence"/>
</dbReference>
<evidence type="ECO:0000256" key="1">
    <source>
        <dbReference type="SAM" id="Coils"/>
    </source>
</evidence>
<evidence type="ECO:0000313" key="3">
    <source>
        <dbReference type="EMBL" id="TQV80348.1"/>
    </source>
</evidence>
<gene>
    <name evidence="3" type="ORF">FKG95_09135</name>
</gene>
<dbReference type="AlphaFoldDB" id="A0A545TT04"/>
<keyword evidence="4" id="KW-1185">Reference proteome</keyword>
<evidence type="ECO:0000259" key="2">
    <source>
        <dbReference type="Pfam" id="PF15919"/>
    </source>
</evidence>
<comment type="caution">
    <text evidence="3">The sequence shown here is derived from an EMBL/GenBank/DDBJ whole genome shotgun (WGS) entry which is preliminary data.</text>
</comment>
<dbReference type="InterPro" id="IPR051404">
    <property type="entry name" value="TA_system_antitoxin"/>
</dbReference>
<organism evidence="3 4">
    <name type="scientific">Denitrobaculum tricleocarpae</name>
    <dbReference type="NCBI Taxonomy" id="2591009"/>
    <lineage>
        <taxon>Bacteria</taxon>
        <taxon>Pseudomonadati</taxon>
        <taxon>Pseudomonadota</taxon>
        <taxon>Alphaproteobacteria</taxon>
        <taxon>Rhodospirillales</taxon>
        <taxon>Rhodospirillaceae</taxon>
        <taxon>Denitrobaculum</taxon>
    </lineage>
</organism>
<dbReference type="OrthoDB" id="9807959at2"/>